<gene>
    <name evidence="4" type="ORF">V8G54_013937</name>
</gene>
<keyword evidence="5" id="KW-1185">Reference proteome</keyword>
<organism evidence="4 5">
    <name type="scientific">Vigna mungo</name>
    <name type="common">Black gram</name>
    <name type="synonym">Phaseolus mungo</name>
    <dbReference type="NCBI Taxonomy" id="3915"/>
    <lineage>
        <taxon>Eukaryota</taxon>
        <taxon>Viridiplantae</taxon>
        <taxon>Streptophyta</taxon>
        <taxon>Embryophyta</taxon>
        <taxon>Tracheophyta</taxon>
        <taxon>Spermatophyta</taxon>
        <taxon>Magnoliopsida</taxon>
        <taxon>eudicotyledons</taxon>
        <taxon>Gunneridae</taxon>
        <taxon>Pentapetalae</taxon>
        <taxon>rosids</taxon>
        <taxon>fabids</taxon>
        <taxon>Fabales</taxon>
        <taxon>Fabaceae</taxon>
        <taxon>Papilionoideae</taxon>
        <taxon>50 kb inversion clade</taxon>
        <taxon>NPAAA clade</taxon>
        <taxon>indigoferoid/millettioid clade</taxon>
        <taxon>Phaseoleae</taxon>
        <taxon>Vigna</taxon>
    </lineage>
</organism>
<evidence type="ECO:0000313" key="4">
    <source>
        <dbReference type="EMBL" id="WVZ09407.1"/>
    </source>
</evidence>
<dbReference type="Pfam" id="PF02861">
    <property type="entry name" value="Clp_N"/>
    <property type="match status" value="1"/>
</dbReference>
<dbReference type="PANTHER" id="PTHR47016">
    <property type="entry name" value="ATP-DEPENDENT CLP PROTEASE ATP-BINDING SUBUNIT CLPT1, CHLOROPLASTIC"/>
    <property type="match status" value="1"/>
</dbReference>
<dbReference type="EMBL" id="CP144696">
    <property type="protein sequence ID" value="WVZ09407.1"/>
    <property type="molecule type" value="Genomic_DNA"/>
</dbReference>
<dbReference type="SUPFAM" id="SSF81923">
    <property type="entry name" value="Double Clp-N motif"/>
    <property type="match status" value="1"/>
</dbReference>
<feature type="region of interest" description="Disordered" evidence="2">
    <location>
        <begin position="157"/>
        <end position="203"/>
    </location>
</feature>
<dbReference type="Proteomes" id="UP001374535">
    <property type="component" value="Chromosome 5"/>
</dbReference>
<dbReference type="AlphaFoldDB" id="A0AAQ3RX04"/>
<dbReference type="InterPro" id="IPR044217">
    <property type="entry name" value="CLPT1/2"/>
</dbReference>
<evidence type="ECO:0000313" key="5">
    <source>
        <dbReference type="Proteomes" id="UP001374535"/>
    </source>
</evidence>
<evidence type="ECO:0000259" key="3">
    <source>
        <dbReference type="PROSITE" id="PS51903"/>
    </source>
</evidence>
<feature type="domain" description="Clp R" evidence="3">
    <location>
        <begin position="84"/>
        <end position="372"/>
    </location>
</feature>
<proteinExistence type="predicted"/>
<keyword evidence="1" id="KW-0677">Repeat</keyword>
<reference evidence="4 5" key="1">
    <citation type="journal article" date="2023" name="Life. Sci Alliance">
        <title>Evolutionary insights into 3D genome organization and epigenetic landscape of Vigna mungo.</title>
        <authorList>
            <person name="Junaid A."/>
            <person name="Singh B."/>
            <person name="Bhatia S."/>
        </authorList>
    </citation>
    <scope>NUCLEOTIDE SEQUENCE [LARGE SCALE GENOMIC DNA]</scope>
    <source>
        <strain evidence="4">Urdbean</strain>
    </source>
</reference>
<dbReference type="PROSITE" id="PS51903">
    <property type="entry name" value="CLP_R"/>
    <property type="match status" value="1"/>
</dbReference>
<accession>A0AAQ3RX04</accession>
<dbReference type="Gene3D" id="1.10.1780.10">
    <property type="entry name" value="Clp, N-terminal domain"/>
    <property type="match status" value="2"/>
</dbReference>
<sequence length="377" mass="41793">MACAHSYHCAASLIFRSDTGPRLGQILTLESPQSSWLGTELRVSSCSLNLRNHVPVSRRRPLAVTVSVSLPTAKPEHASPGQKFPKWSSKAIKSFAMSELEARKLKYPTTGTEALLMGVLIEGYQALLLGPLRDESKKDITLECLKPYFGQQFENNREQSKHSMQTTTQKHSQHAPIPKHSQPDKNPAHTHFKNNIHIAPNQTRNDKLRTEATQLRERNVIQQNGECRVKHNTGVLVGIIESGSHTAWDLVFPKPTLFLTYQWALGTNLAAKFLRANGISLLKVQDESVKLLGKGDLFFFSPEHPPLTDEAQRALDWAVDRKIKSGDDGEMTTAHILLGIWSEAGSPGHKILSTLGFNDEKAGELESLISKPGCTDD</sequence>
<evidence type="ECO:0000256" key="2">
    <source>
        <dbReference type="SAM" id="MobiDB-lite"/>
    </source>
</evidence>
<protein>
    <recommendedName>
        <fullName evidence="3">Clp R domain-containing protein</fullName>
    </recommendedName>
</protein>
<dbReference type="PANTHER" id="PTHR47016:SF2">
    <property type="entry name" value="ATP-DEPENDENT CLP PROTEASE ATP-BINDING SUBUNIT CLPT2, CHLOROPLASTIC"/>
    <property type="match status" value="1"/>
</dbReference>
<dbReference type="InterPro" id="IPR036628">
    <property type="entry name" value="Clp_N_dom_sf"/>
</dbReference>
<dbReference type="InterPro" id="IPR004176">
    <property type="entry name" value="Clp_R_N"/>
</dbReference>
<name>A0AAQ3RX04_VIGMU</name>
<evidence type="ECO:0000256" key="1">
    <source>
        <dbReference type="PROSITE-ProRule" id="PRU01251"/>
    </source>
</evidence>